<protein>
    <recommendedName>
        <fullName evidence="4">CopG family transcriptional regulator</fullName>
    </recommendedName>
</protein>
<organism evidence="2 3">
    <name type="scientific">Thalassospira alkalitolerans</name>
    <dbReference type="NCBI Taxonomy" id="1293890"/>
    <lineage>
        <taxon>Bacteria</taxon>
        <taxon>Pseudomonadati</taxon>
        <taxon>Pseudomonadota</taxon>
        <taxon>Alphaproteobacteria</taxon>
        <taxon>Rhodospirillales</taxon>
        <taxon>Thalassospiraceae</taxon>
        <taxon>Thalassospira</taxon>
    </lineage>
</organism>
<dbReference type="GO" id="GO:0006355">
    <property type="term" value="P:regulation of DNA-templated transcription"/>
    <property type="evidence" value="ECO:0007669"/>
    <property type="project" value="InterPro"/>
</dbReference>
<evidence type="ECO:0008006" key="4">
    <source>
        <dbReference type="Google" id="ProtNLM"/>
    </source>
</evidence>
<dbReference type="InterPro" id="IPR022789">
    <property type="entry name" value="ParD"/>
</dbReference>
<reference evidence="2 3" key="1">
    <citation type="submission" date="2014-03" db="EMBL/GenBank/DDBJ databases">
        <title>The draft genome sequence of Thalassospira alkalitolerans JCM 18968.</title>
        <authorList>
            <person name="Lai Q."/>
            <person name="Shao Z."/>
        </authorList>
    </citation>
    <scope>NUCLEOTIDE SEQUENCE [LARGE SCALE GENOMIC DNA]</scope>
    <source>
        <strain evidence="2 3">JCM 18968</strain>
    </source>
</reference>
<dbReference type="OrthoDB" id="9811310at2"/>
<comment type="caution">
    <text evidence="2">The sequence shown here is derived from an EMBL/GenBank/DDBJ whole genome shotgun (WGS) entry which is preliminary data.</text>
</comment>
<gene>
    <name evidence="2" type="ORF">TALK_19780</name>
</gene>
<dbReference type="RefSeq" id="WP_085620893.1">
    <property type="nucleotide sequence ID" value="NZ_JFKB01000022.1"/>
</dbReference>
<keyword evidence="1" id="KW-1277">Toxin-antitoxin system</keyword>
<sequence length="82" mass="9400">MHMPLTPQLEAMIREKVGSSHYKNASQIIREALSLMQANENVQKLKLERLRIELDKAETDFANGNLVTLRNDAELSAFFEKL</sequence>
<dbReference type="EMBL" id="JFKB01000022">
    <property type="protein sequence ID" value="OSQ43813.1"/>
    <property type="molecule type" value="Genomic_DNA"/>
</dbReference>
<dbReference type="SUPFAM" id="SSF47598">
    <property type="entry name" value="Ribbon-helix-helix"/>
    <property type="match status" value="1"/>
</dbReference>
<proteinExistence type="predicted"/>
<evidence type="ECO:0000313" key="2">
    <source>
        <dbReference type="EMBL" id="OSQ43813.1"/>
    </source>
</evidence>
<dbReference type="STRING" id="1293890.TALK_19780"/>
<dbReference type="Pfam" id="PF03693">
    <property type="entry name" value="ParD_antitoxin"/>
    <property type="match status" value="1"/>
</dbReference>
<name>A0A1Y2L6F1_9PROT</name>
<evidence type="ECO:0000256" key="1">
    <source>
        <dbReference type="ARBA" id="ARBA00022649"/>
    </source>
</evidence>
<dbReference type="Gene3D" id="6.10.10.120">
    <property type="entry name" value="Antitoxin ParD1-like"/>
    <property type="match status" value="1"/>
</dbReference>
<dbReference type="InterPro" id="IPR038296">
    <property type="entry name" value="ParD_sf"/>
</dbReference>
<accession>A0A1Y2L6F1</accession>
<dbReference type="InterPro" id="IPR010985">
    <property type="entry name" value="Ribbon_hlx_hlx"/>
</dbReference>
<dbReference type="AlphaFoldDB" id="A0A1Y2L6F1"/>
<evidence type="ECO:0000313" key="3">
    <source>
        <dbReference type="Proteomes" id="UP000193396"/>
    </source>
</evidence>
<keyword evidence="3" id="KW-1185">Reference proteome</keyword>
<dbReference type="Proteomes" id="UP000193396">
    <property type="component" value="Unassembled WGS sequence"/>
</dbReference>